<dbReference type="Proteomes" id="UP001232445">
    <property type="component" value="Unassembled WGS sequence"/>
</dbReference>
<dbReference type="PANTHER" id="PTHR47738:SF2">
    <property type="entry name" value="PTS SYSTEM FRUCTOSE-LIKE EIIA COMPONENT"/>
    <property type="match status" value="1"/>
</dbReference>
<keyword evidence="5" id="KW-0598">Phosphotransferase system</keyword>
<evidence type="ECO:0000256" key="5">
    <source>
        <dbReference type="ARBA" id="ARBA00022683"/>
    </source>
</evidence>
<keyword evidence="2" id="KW-0597">Phosphoprotein</keyword>
<dbReference type="InterPro" id="IPR016152">
    <property type="entry name" value="PTrfase/Anion_transptr"/>
</dbReference>
<dbReference type="EMBL" id="JAUSUQ010000005">
    <property type="protein sequence ID" value="MDQ0338791.1"/>
    <property type="molecule type" value="Genomic_DNA"/>
</dbReference>
<name>A0ABU0CSD6_9BACI</name>
<keyword evidence="3" id="KW-0762">Sugar transport</keyword>
<evidence type="ECO:0000256" key="4">
    <source>
        <dbReference type="ARBA" id="ARBA00022679"/>
    </source>
</evidence>
<evidence type="ECO:0000259" key="6">
    <source>
        <dbReference type="PROSITE" id="PS51094"/>
    </source>
</evidence>
<dbReference type="CDD" id="cd00211">
    <property type="entry name" value="PTS_IIA_fru"/>
    <property type="match status" value="1"/>
</dbReference>
<reference evidence="7 8" key="1">
    <citation type="submission" date="2023-07" db="EMBL/GenBank/DDBJ databases">
        <title>Genomic Encyclopedia of Type Strains, Phase IV (KMG-IV): sequencing the most valuable type-strain genomes for metagenomic binning, comparative biology and taxonomic classification.</title>
        <authorList>
            <person name="Goeker M."/>
        </authorList>
    </citation>
    <scope>NUCLEOTIDE SEQUENCE [LARGE SCALE GENOMIC DNA]</scope>
    <source>
        <strain evidence="7 8">DSM 17740</strain>
    </source>
</reference>
<dbReference type="Pfam" id="PF00359">
    <property type="entry name" value="PTS_EIIA_2"/>
    <property type="match status" value="1"/>
</dbReference>
<feature type="domain" description="PTS EIIA type-2" evidence="6">
    <location>
        <begin position="5"/>
        <end position="149"/>
    </location>
</feature>
<dbReference type="PROSITE" id="PS51094">
    <property type="entry name" value="PTS_EIIA_TYPE_2"/>
    <property type="match status" value="1"/>
</dbReference>
<keyword evidence="8" id="KW-1185">Reference proteome</keyword>
<organism evidence="7 8">
    <name type="scientific">Caldalkalibacillus uzonensis</name>
    <dbReference type="NCBI Taxonomy" id="353224"/>
    <lineage>
        <taxon>Bacteria</taxon>
        <taxon>Bacillati</taxon>
        <taxon>Bacillota</taxon>
        <taxon>Bacilli</taxon>
        <taxon>Bacillales</taxon>
        <taxon>Bacillaceae</taxon>
        <taxon>Caldalkalibacillus</taxon>
    </lineage>
</organism>
<dbReference type="PANTHER" id="PTHR47738">
    <property type="entry name" value="PTS SYSTEM FRUCTOSE-LIKE EIIA COMPONENT-RELATED"/>
    <property type="match status" value="1"/>
</dbReference>
<gene>
    <name evidence="7" type="ORF">J2S00_001577</name>
</gene>
<protein>
    <submittedName>
        <fullName evidence="7">Fructose-specific phosphotransferase system IIA component</fullName>
    </submittedName>
</protein>
<comment type="caution">
    <text evidence="7">The sequence shown here is derived from an EMBL/GenBank/DDBJ whole genome shotgun (WGS) entry which is preliminary data.</text>
</comment>
<evidence type="ECO:0000313" key="7">
    <source>
        <dbReference type="EMBL" id="MDQ0338791.1"/>
    </source>
</evidence>
<accession>A0ABU0CSD6</accession>
<dbReference type="InterPro" id="IPR004715">
    <property type="entry name" value="PTS_IIA_fruc"/>
</dbReference>
<dbReference type="PROSITE" id="PS00372">
    <property type="entry name" value="PTS_EIIA_TYPE_2_HIS"/>
    <property type="match status" value="1"/>
</dbReference>
<evidence type="ECO:0000256" key="2">
    <source>
        <dbReference type="ARBA" id="ARBA00022553"/>
    </source>
</evidence>
<evidence type="ECO:0000256" key="3">
    <source>
        <dbReference type="ARBA" id="ARBA00022597"/>
    </source>
</evidence>
<keyword evidence="1" id="KW-0813">Transport</keyword>
<dbReference type="InterPro" id="IPR051541">
    <property type="entry name" value="PTS_SugarTrans_NitroReg"/>
</dbReference>
<dbReference type="Gene3D" id="3.40.930.10">
    <property type="entry name" value="Mannitol-specific EII, Chain A"/>
    <property type="match status" value="1"/>
</dbReference>
<evidence type="ECO:0000313" key="8">
    <source>
        <dbReference type="Proteomes" id="UP001232445"/>
    </source>
</evidence>
<sequence>MNLKELLKEEAIQLSLSAETKEECIRKLSSVLHETGAVSDKEQYVQKVLEREQMSSTGVGFGVAIPHGKSRGVQSPGLAFARLTAPIDWDALDGQPVKNVFLIAVSEEQAGDAHLKILASLSRKLMHEDFRQQLNQAETAEDIFSALES</sequence>
<dbReference type="InterPro" id="IPR002178">
    <property type="entry name" value="PTS_EIIA_type-2_dom"/>
</dbReference>
<proteinExistence type="predicted"/>
<evidence type="ECO:0000256" key="1">
    <source>
        <dbReference type="ARBA" id="ARBA00022448"/>
    </source>
</evidence>
<dbReference type="NCBIfam" id="TIGR00848">
    <property type="entry name" value="fruA"/>
    <property type="match status" value="1"/>
</dbReference>
<dbReference type="SUPFAM" id="SSF55804">
    <property type="entry name" value="Phoshotransferase/anion transport protein"/>
    <property type="match status" value="1"/>
</dbReference>
<dbReference type="RefSeq" id="WP_307337733.1">
    <property type="nucleotide sequence ID" value="NZ_JAUSUQ010000005.1"/>
</dbReference>
<keyword evidence="4" id="KW-0808">Transferase</keyword>